<dbReference type="InterPro" id="IPR001849">
    <property type="entry name" value="PH_domain"/>
</dbReference>
<dbReference type="eggNOG" id="ENOG502QU87">
    <property type="taxonomic scope" value="Eukaryota"/>
</dbReference>
<dbReference type="CDD" id="cd07609">
    <property type="entry name" value="BAR_SIP3_fungi"/>
    <property type="match status" value="1"/>
</dbReference>
<dbReference type="SMART" id="SM00233">
    <property type="entry name" value="PH"/>
    <property type="match status" value="1"/>
</dbReference>
<evidence type="ECO:0000313" key="8">
    <source>
        <dbReference type="EMBL" id="CCG22695.1"/>
    </source>
</evidence>
<dbReference type="PANTHER" id="PTHR14248">
    <property type="entry name" value="CYCLIN Y, ISOFORM A"/>
    <property type="match status" value="1"/>
</dbReference>
<evidence type="ECO:0008006" key="10">
    <source>
        <dbReference type="Google" id="ProtNLM"/>
    </source>
</evidence>
<reference evidence="8 9" key="1">
    <citation type="journal article" date="2012" name="PLoS ONE">
        <title>Sequence and analysis of the genome of the pathogenic yeast Candida orthopsilosis.</title>
        <authorList>
            <person name="Riccombeni A."/>
            <person name="Vidanes G."/>
            <person name="Proux-Wera E."/>
            <person name="Wolfe K.H."/>
            <person name="Butler G."/>
        </authorList>
    </citation>
    <scope>NUCLEOTIDE SEQUENCE [LARGE SCALE GENOMIC DNA]</scope>
    <source>
        <strain evidence="8 9">Co 90-125</strain>
    </source>
</reference>
<sequence>MGSTQQSPQGSAFTTQASSNGLPFNAKKLLSRDSSQQKKLPQPTQQNKSVKMKQKPKHQILRQFKLISVNFKEAALDSPSFRASINHLDVQLMNIEQWLVAISSSLKKMPRYIKEVETFCDSFLEYLFPSFLQDGFIDQEYSSQALQATLAGLKQIWGKSLFALNINPSILNELTQFRITNVVRYRELRRKFEMSQRKYDRYMNVFASSSKSKDAVMVMEDAKQLYQVRKEYLHISLDVVCELQNMSAILDKLLVSLVTSLWEKKYAVFASNEPGDPLRRHYEQIQRVQGWSNSIATASNELKNDMLLARKQVEDGSNTQFQPSLNANDYKVSTISYKSLQDINEPAIEKHGYLFMKTWTEKSAKPIWVRRWCFIKNGVFGMYLLSPSQISVQESDKIGIFLCNMRYAPNEDRRFCFDLKTSEITVTLQAESLIELKSWLKVFENEKDRISALPPDDDLFRVASTRFPPIFVEFASTENTTMDSELSSTKVVNSSGQAIVSSSMLRNVDKFGKMYGVDLYADMPRVHPPFMTDRTKESFVAYCTSFRAIDIPQALTANVWGSVNWGLYYLHGAIDHTDAFPSQRISKDQSMIDYQDKYKGSAVPYPQFYPRELITFDIQMRALFENVVEAGEYCIMSFCCIWAPNSKQELSGRSFLTTHHIYFYMQASGFVALYKAYIGECVSIEVGSQSDFDTLKVYTVDGTIKLKLFMEDAKMIQRKFLYLIDNVVSDNPKNLEEVLTKFREIEASIHQEELDRKIIQEINKLTRNLSNKALINNRLLIGGDTASISPNKTGKTTSYQIDFTPQFYLVGERTYSLPPKAIFHALLGDDSDIFNRETATLKFGFEVKKPWRIDNKNGNNLYREGVKPVLLNGKKKLLKYAQVIERMEDNAYYVFTNKLSHFDFCFGSPFTTLGKYVVVGVAGKRTKVYFYSQTIFEYNSFWNPLIKQVVRSIALDQVSKINHKLRSSVKAIGTHGQIVKAIYLYGKLSHTSDPETEEVPTEIPVIKLGIDDCWNLLVHRVYSFCKDLIIGLISLAIQLIRITIRSLKSNQIYLVMIIALMCSNIFLLGKTSVTYWTVHKGNSLAQDFVKQNPLMLQRAVYSQDVIDEFKTRMSALNSTISSSKPFQLFENESFTYNYQNLSKLFDNNEIPRKSDVQEIHNKLRSEFRAIGIERYNLLVELRLLQNKEKEIAQREFTNWLVNELDRCDSMQEYVTSGVKANKKRKKANGFGGNSQQNRELIEGVDEVVSYCNNCRKVLSELL</sequence>
<dbReference type="GO" id="GO:0016020">
    <property type="term" value="C:membrane"/>
    <property type="evidence" value="ECO:0007669"/>
    <property type="project" value="UniProtKB-SubCell"/>
</dbReference>
<dbReference type="Proteomes" id="UP000005018">
    <property type="component" value="Chromosome 2"/>
</dbReference>
<keyword evidence="9" id="KW-1185">Reference proteome</keyword>
<dbReference type="InterPro" id="IPR031968">
    <property type="entry name" value="VASt"/>
</dbReference>
<dbReference type="InterPro" id="IPR011993">
    <property type="entry name" value="PH-like_dom_sf"/>
</dbReference>
<comment type="subcellular location">
    <subcellularLocation>
        <location evidence="1">Membrane</location>
    </subcellularLocation>
</comment>
<dbReference type="OrthoDB" id="10070851at2759"/>
<dbReference type="InterPro" id="IPR027267">
    <property type="entry name" value="AH/BAR_dom_sf"/>
</dbReference>
<dbReference type="InterPro" id="IPR004148">
    <property type="entry name" value="BAR_dom"/>
</dbReference>
<evidence type="ECO:0000256" key="1">
    <source>
        <dbReference type="ARBA" id="ARBA00004370"/>
    </source>
</evidence>
<name>H8X0I3_CANO9</name>
<dbReference type="EMBL" id="HE681720">
    <property type="protein sequence ID" value="CCG22695.1"/>
    <property type="molecule type" value="Genomic_DNA"/>
</dbReference>
<dbReference type="GO" id="GO:0005737">
    <property type="term" value="C:cytoplasm"/>
    <property type="evidence" value="ECO:0007669"/>
    <property type="project" value="InterPro"/>
</dbReference>
<dbReference type="Gene3D" id="1.20.1270.60">
    <property type="entry name" value="Arfaptin homology (AH) domain/BAR domain"/>
    <property type="match status" value="1"/>
</dbReference>
<evidence type="ECO:0000256" key="2">
    <source>
        <dbReference type="ARBA" id="ARBA00022692"/>
    </source>
</evidence>
<feature type="region of interest" description="Disordered" evidence="5">
    <location>
        <begin position="1"/>
        <end position="57"/>
    </location>
</feature>
<dbReference type="SUPFAM" id="SSF103657">
    <property type="entry name" value="BAR/IMD domain-like"/>
    <property type="match status" value="1"/>
</dbReference>
<dbReference type="InterPro" id="IPR039463">
    <property type="entry name" value="Sip3/Lam1_BAR"/>
</dbReference>
<dbReference type="PROSITE" id="PS50003">
    <property type="entry name" value="PH_DOMAIN"/>
    <property type="match status" value="1"/>
</dbReference>
<protein>
    <recommendedName>
        <fullName evidence="10">Sip3 protein</fullName>
    </recommendedName>
</protein>
<evidence type="ECO:0000259" key="6">
    <source>
        <dbReference type="PROSITE" id="PS50003"/>
    </source>
</evidence>
<feature type="compositionally biased region" description="Polar residues" evidence="5">
    <location>
        <begin position="32"/>
        <end position="49"/>
    </location>
</feature>
<dbReference type="HOGENOM" id="CLU_001720_0_0_1"/>
<accession>H8X0I3</accession>
<feature type="domain" description="PH" evidence="6">
    <location>
        <begin position="347"/>
        <end position="448"/>
    </location>
</feature>
<evidence type="ECO:0000256" key="4">
    <source>
        <dbReference type="ARBA" id="ARBA00023136"/>
    </source>
</evidence>
<dbReference type="CDD" id="cd13280">
    <property type="entry name" value="PH_SIP3"/>
    <property type="match status" value="1"/>
</dbReference>
<evidence type="ECO:0000256" key="5">
    <source>
        <dbReference type="SAM" id="MobiDB-lite"/>
    </source>
</evidence>
<dbReference type="Pfam" id="PF00169">
    <property type="entry name" value="PH"/>
    <property type="match status" value="1"/>
</dbReference>
<dbReference type="GeneID" id="14538475"/>
<keyword evidence="3" id="KW-1133">Transmembrane helix</keyword>
<dbReference type="Gene3D" id="2.30.29.30">
    <property type="entry name" value="Pleckstrin-homology domain (PH domain)/Phosphotyrosine-binding domain (PTB)"/>
    <property type="match status" value="1"/>
</dbReference>
<evidence type="ECO:0000313" key="9">
    <source>
        <dbReference type="Proteomes" id="UP000005018"/>
    </source>
</evidence>
<dbReference type="SUPFAM" id="SSF50729">
    <property type="entry name" value="PH domain-like"/>
    <property type="match status" value="1"/>
</dbReference>
<evidence type="ECO:0000259" key="7">
    <source>
        <dbReference type="PROSITE" id="PS51778"/>
    </source>
</evidence>
<keyword evidence="4" id="KW-0472">Membrane</keyword>
<dbReference type="AlphaFoldDB" id="H8X0I3"/>
<dbReference type="KEGG" id="cot:CORT_0B09910"/>
<dbReference type="PROSITE" id="PS51778">
    <property type="entry name" value="VAST"/>
    <property type="match status" value="1"/>
</dbReference>
<organism evidence="8 9">
    <name type="scientific">Candida orthopsilosis (strain 90-125)</name>
    <name type="common">Yeast</name>
    <dbReference type="NCBI Taxonomy" id="1136231"/>
    <lineage>
        <taxon>Eukaryota</taxon>
        <taxon>Fungi</taxon>
        <taxon>Dikarya</taxon>
        <taxon>Ascomycota</taxon>
        <taxon>Saccharomycotina</taxon>
        <taxon>Pichiomycetes</taxon>
        <taxon>Debaryomycetaceae</taxon>
        <taxon>Candida/Lodderomyces clade</taxon>
        <taxon>Candida</taxon>
    </lineage>
</organism>
<dbReference type="Pfam" id="PF16746">
    <property type="entry name" value="BAR_3"/>
    <property type="match status" value="1"/>
</dbReference>
<dbReference type="RefSeq" id="XP_003868130.1">
    <property type="nucleotide sequence ID" value="XM_003868082.1"/>
</dbReference>
<proteinExistence type="predicted"/>
<feature type="compositionally biased region" description="Polar residues" evidence="5">
    <location>
        <begin position="1"/>
        <end position="22"/>
    </location>
</feature>
<gene>
    <name evidence="8" type="ORF">CORT_0B09910</name>
</gene>
<dbReference type="InterPro" id="IPR042067">
    <property type="entry name" value="Sip3_PH"/>
</dbReference>
<feature type="domain" description="VASt" evidence="7">
    <location>
        <begin position="806"/>
        <end position="973"/>
    </location>
</feature>
<keyword evidence="2" id="KW-0812">Transmembrane</keyword>
<evidence type="ECO:0000256" key="3">
    <source>
        <dbReference type="ARBA" id="ARBA00022989"/>
    </source>
</evidence>